<accession>A0A937CQT6</accession>
<dbReference type="EMBL" id="JAEQNC010000013">
    <property type="protein sequence ID" value="MBL0374363.1"/>
    <property type="molecule type" value="Genomic_DNA"/>
</dbReference>
<dbReference type="Pfam" id="PF11149">
    <property type="entry name" value="DUF2924"/>
    <property type="match status" value="1"/>
</dbReference>
<gene>
    <name evidence="1" type="ORF">JJB09_20315</name>
</gene>
<comment type="caution">
    <text evidence="1">The sequence shown here is derived from an EMBL/GenBank/DDBJ whole genome shotgun (WGS) entry which is preliminary data.</text>
</comment>
<dbReference type="Proteomes" id="UP000633219">
    <property type="component" value="Unassembled WGS sequence"/>
</dbReference>
<evidence type="ECO:0000313" key="1">
    <source>
        <dbReference type="EMBL" id="MBL0374363.1"/>
    </source>
</evidence>
<dbReference type="InterPro" id="IPR021322">
    <property type="entry name" value="DUF2924"/>
</dbReference>
<keyword evidence="2" id="KW-1185">Reference proteome</keyword>
<organism evidence="1 2">
    <name type="scientific">Rhizobium setariae</name>
    <dbReference type="NCBI Taxonomy" id="2801340"/>
    <lineage>
        <taxon>Bacteria</taxon>
        <taxon>Pseudomonadati</taxon>
        <taxon>Pseudomonadota</taxon>
        <taxon>Alphaproteobacteria</taxon>
        <taxon>Hyphomicrobiales</taxon>
        <taxon>Rhizobiaceae</taxon>
        <taxon>Rhizobium/Agrobacterium group</taxon>
        <taxon>Rhizobium</taxon>
    </lineage>
</organism>
<sequence>MARSSIEQKVAAVGALSRPELVDLWVKKYRCLPPSGARQPLLVRSAAWHLQEKQNGGLSMNTKRLIKATLKRIEASTNVGGVEFINDPPAKAI</sequence>
<dbReference type="AlphaFoldDB" id="A0A937CQT6"/>
<reference evidence="1" key="1">
    <citation type="submission" date="2021-01" db="EMBL/GenBank/DDBJ databases">
        <title>Rhizobium sp. strain KVB221 16S ribosomal RNA gene Genome sequencing and assembly.</title>
        <authorList>
            <person name="Kang M."/>
        </authorList>
    </citation>
    <scope>NUCLEOTIDE SEQUENCE</scope>
    <source>
        <strain evidence="1">KVB221</strain>
    </source>
</reference>
<proteinExistence type="predicted"/>
<name>A0A937CQT6_9HYPH</name>
<evidence type="ECO:0000313" key="2">
    <source>
        <dbReference type="Proteomes" id="UP000633219"/>
    </source>
</evidence>
<protein>
    <submittedName>
        <fullName evidence="1">DUF2924 domain-containing protein</fullName>
    </submittedName>
</protein>